<dbReference type="Proteomes" id="UP001054945">
    <property type="component" value="Unassembled WGS sequence"/>
</dbReference>
<evidence type="ECO:0000313" key="2">
    <source>
        <dbReference type="Proteomes" id="UP001054945"/>
    </source>
</evidence>
<gene>
    <name evidence="1" type="ORF">CEXT_414371</name>
</gene>
<evidence type="ECO:0000313" key="1">
    <source>
        <dbReference type="EMBL" id="GIX87384.1"/>
    </source>
</evidence>
<proteinExistence type="predicted"/>
<organism evidence="1 2">
    <name type="scientific">Caerostris extrusa</name>
    <name type="common">Bark spider</name>
    <name type="synonym">Caerostris bankana</name>
    <dbReference type="NCBI Taxonomy" id="172846"/>
    <lineage>
        <taxon>Eukaryota</taxon>
        <taxon>Metazoa</taxon>
        <taxon>Ecdysozoa</taxon>
        <taxon>Arthropoda</taxon>
        <taxon>Chelicerata</taxon>
        <taxon>Arachnida</taxon>
        <taxon>Araneae</taxon>
        <taxon>Araneomorphae</taxon>
        <taxon>Entelegynae</taxon>
        <taxon>Araneoidea</taxon>
        <taxon>Araneidae</taxon>
        <taxon>Caerostris</taxon>
    </lineage>
</organism>
<name>A0AAV4NRH0_CAEEX</name>
<protein>
    <submittedName>
        <fullName evidence="1">Uncharacterized protein</fullName>
    </submittedName>
</protein>
<comment type="caution">
    <text evidence="1">The sequence shown here is derived from an EMBL/GenBank/DDBJ whole genome shotgun (WGS) entry which is preliminary data.</text>
</comment>
<keyword evidence="2" id="KW-1185">Reference proteome</keyword>
<reference evidence="1 2" key="1">
    <citation type="submission" date="2021-06" db="EMBL/GenBank/DDBJ databases">
        <title>Caerostris extrusa draft genome.</title>
        <authorList>
            <person name="Kono N."/>
            <person name="Arakawa K."/>
        </authorList>
    </citation>
    <scope>NUCLEOTIDE SEQUENCE [LARGE SCALE GENOMIC DNA]</scope>
</reference>
<accession>A0AAV4NRH0</accession>
<dbReference type="EMBL" id="BPLR01003678">
    <property type="protein sequence ID" value="GIX87384.1"/>
    <property type="molecule type" value="Genomic_DNA"/>
</dbReference>
<sequence length="157" mass="18165">MQKRAWLAVWVEMYRMWDNLRYIFSKLREIILIFLRHDSLAVNTSPHSQLRKVHEIKSRIKAKLKSVTDFIQKFSARVQDALERSIQFESSTNPLVAFKDGGGKKQPPLCLPHIRNYFNLTFSLPTSMLPSPYVSVIHSELKAEQLAEGVKRPALTV</sequence>
<dbReference type="AlphaFoldDB" id="A0AAV4NRH0"/>